<dbReference type="Pfam" id="PF00768">
    <property type="entry name" value="Peptidase_S11"/>
    <property type="match status" value="1"/>
</dbReference>
<organism evidence="3 4">
    <name type="scientific">Faecalicatena faecalis</name>
    <dbReference type="NCBI Taxonomy" id="2726362"/>
    <lineage>
        <taxon>Bacteria</taxon>
        <taxon>Bacillati</taxon>
        <taxon>Bacillota</taxon>
        <taxon>Clostridia</taxon>
        <taxon>Lachnospirales</taxon>
        <taxon>Lachnospiraceae</taxon>
        <taxon>Faecalicatena</taxon>
    </lineage>
</organism>
<dbReference type="EMBL" id="JABACJ020000012">
    <property type="protein sequence ID" value="MBU3876768.1"/>
    <property type="molecule type" value="Genomic_DNA"/>
</dbReference>
<evidence type="ECO:0000259" key="2">
    <source>
        <dbReference type="Pfam" id="PF00768"/>
    </source>
</evidence>
<gene>
    <name evidence="3" type="ORF">HGO97_013220</name>
</gene>
<dbReference type="PANTHER" id="PTHR21581:SF33">
    <property type="entry name" value="D-ALANYL-D-ALANINE CARBOXYPEPTIDASE DACB"/>
    <property type="match status" value="1"/>
</dbReference>
<feature type="region of interest" description="Disordered" evidence="1">
    <location>
        <begin position="1"/>
        <end position="23"/>
    </location>
</feature>
<reference evidence="3 4" key="1">
    <citation type="submission" date="2021-06" db="EMBL/GenBank/DDBJ databases">
        <title>Faecalicatena sp. nov. isolated from porcine feces.</title>
        <authorList>
            <person name="Oh B.S."/>
            <person name="Lee J.H."/>
        </authorList>
    </citation>
    <scope>NUCLEOTIDE SEQUENCE [LARGE SCALE GENOMIC DNA]</scope>
    <source>
        <strain evidence="3 4">AGMB00832</strain>
    </source>
</reference>
<evidence type="ECO:0000313" key="3">
    <source>
        <dbReference type="EMBL" id="MBU3876768.1"/>
    </source>
</evidence>
<comment type="caution">
    <text evidence="3">The sequence shown here is derived from an EMBL/GenBank/DDBJ whole genome shotgun (WGS) entry which is preliminary data.</text>
</comment>
<accession>A0ABS6D590</accession>
<dbReference type="InterPro" id="IPR001967">
    <property type="entry name" value="Peptidase_S11_N"/>
</dbReference>
<dbReference type="RefSeq" id="WP_216242456.1">
    <property type="nucleotide sequence ID" value="NZ_JABACJ020000012.1"/>
</dbReference>
<dbReference type="GO" id="GO:0004180">
    <property type="term" value="F:carboxypeptidase activity"/>
    <property type="evidence" value="ECO:0007669"/>
    <property type="project" value="UniProtKB-KW"/>
</dbReference>
<keyword evidence="3" id="KW-0378">Hydrolase</keyword>
<keyword evidence="3" id="KW-0121">Carboxypeptidase</keyword>
<evidence type="ECO:0000313" key="4">
    <source>
        <dbReference type="Proteomes" id="UP000723714"/>
    </source>
</evidence>
<sequence>MSEQLNRNRSRARRRRHKRRRNRSRGPLVAGILIGILVLGAVGFLLSGRLFRPAYDQAAIYENTHYAQGIYKGELFAANLCVTDQDKAMDGFSDDTSLHAAGLFDLNKKEVLYAYHLHDRLFPASTTKIMTAYLTLKYGNLDDVVTVSANATDFSWDEQVCNLKTGDQVTLYDLLCGLVLHSGNDCAVAIAEHISGSVEAFADLMNQEAEALGATNTHFVNPHGLHEEDHYTTAYDLYLMFNACVADQRFLDIIAMDSYTGTLTGDDGTVRTEQWLPSNYYSLGEADAPAGVNIFGGKTGTTDEAGSCVILYSQDMENNPYISVVMGADDKTILYDDMTQLLAAGITGGLK</sequence>
<protein>
    <submittedName>
        <fullName evidence="3">D-alanyl-D-alanine carboxypeptidase</fullName>
    </submittedName>
</protein>
<dbReference type="PANTHER" id="PTHR21581">
    <property type="entry name" value="D-ALANYL-D-ALANINE CARBOXYPEPTIDASE"/>
    <property type="match status" value="1"/>
</dbReference>
<feature type="compositionally biased region" description="Basic residues" evidence="1">
    <location>
        <begin position="8"/>
        <end position="23"/>
    </location>
</feature>
<name>A0ABS6D590_9FIRM</name>
<feature type="domain" description="Peptidase S11 D-alanyl-D-alanine carboxypeptidase A N-terminal" evidence="2">
    <location>
        <begin position="100"/>
        <end position="329"/>
    </location>
</feature>
<keyword evidence="4" id="KW-1185">Reference proteome</keyword>
<keyword evidence="3" id="KW-0645">Protease</keyword>
<evidence type="ECO:0000256" key="1">
    <source>
        <dbReference type="SAM" id="MobiDB-lite"/>
    </source>
</evidence>
<proteinExistence type="predicted"/>
<dbReference type="Proteomes" id="UP000723714">
    <property type="component" value="Unassembled WGS sequence"/>
</dbReference>